<gene>
    <name evidence="1" type="ORF">OCBIM_22006899mg</name>
</gene>
<protein>
    <submittedName>
        <fullName evidence="1">Uncharacterized protein</fullName>
    </submittedName>
</protein>
<dbReference type="AlphaFoldDB" id="A0A0L8FV95"/>
<sequence>MSPARTEVVECYFGQPVGCKRERESNSSTGLDLEAVFCIGII</sequence>
<proteinExistence type="predicted"/>
<evidence type="ECO:0000313" key="1">
    <source>
        <dbReference type="EMBL" id="KOF68599.1"/>
    </source>
</evidence>
<accession>A0A0L8FV95</accession>
<dbReference type="EMBL" id="KQ426136">
    <property type="protein sequence ID" value="KOF68599.1"/>
    <property type="molecule type" value="Genomic_DNA"/>
</dbReference>
<name>A0A0L8FV95_OCTBM</name>
<reference evidence="1" key="1">
    <citation type="submission" date="2015-07" db="EMBL/GenBank/DDBJ databases">
        <title>MeaNS - Measles Nucleotide Surveillance Program.</title>
        <authorList>
            <person name="Tran T."/>
            <person name="Druce J."/>
        </authorList>
    </citation>
    <scope>NUCLEOTIDE SEQUENCE</scope>
    <source>
        <strain evidence="1">UCB-OBI-ISO-001</strain>
        <tissue evidence="1">Gonad</tissue>
    </source>
</reference>
<organism evidence="1">
    <name type="scientific">Octopus bimaculoides</name>
    <name type="common">California two-spotted octopus</name>
    <dbReference type="NCBI Taxonomy" id="37653"/>
    <lineage>
        <taxon>Eukaryota</taxon>
        <taxon>Metazoa</taxon>
        <taxon>Spiralia</taxon>
        <taxon>Lophotrochozoa</taxon>
        <taxon>Mollusca</taxon>
        <taxon>Cephalopoda</taxon>
        <taxon>Coleoidea</taxon>
        <taxon>Octopodiformes</taxon>
        <taxon>Octopoda</taxon>
        <taxon>Incirrata</taxon>
        <taxon>Octopodidae</taxon>
        <taxon>Octopus</taxon>
    </lineage>
</organism>